<dbReference type="GO" id="GO:0004190">
    <property type="term" value="F:aspartic-type endopeptidase activity"/>
    <property type="evidence" value="ECO:0007669"/>
    <property type="project" value="UniProtKB-EC"/>
</dbReference>
<dbReference type="GO" id="GO:0032259">
    <property type="term" value="P:methylation"/>
    <property type="evidence" value="ECO:0007669"/>
    <property type="project" value="UniProtKB-KW"/>
</dbReference>
<dbReference type="Proteomes" id="UP000754495">
    <property type="component" value="Unassembled WGS sequence"/>
</dbReference>
<protein>
    <submittedName>
        <fullName evidence="4">Leader peptidase (Prepilin peptidase)/N-methyltransferase</fullName>
        <ecNumber evidence="4">2.1.1.-</ecNumber>
        <ecNumber evidence="4">3.4.23.43</ecNumber>
    </submittedName>
</protein>
<dbReference type="EMBL" id="JAANOU010000001">
    <property type="protein sequence ID" value="NIH79940.1"/>
    <property type="molecule type" value="Genomic_DNA"/>
</dbReference>
<gene>
    <name evidence="4" type="ORF">FHX46_002470</name>
</gene>
<dbReference type="Gene3D" id="1.20.120.1220">
    <property type="match status" value="1"/>
</dbReference>
<comment type="caution">
    <text evidence="4">The sequence shown here is derived from an EMBL/GenBank/DDBJ whole genome shotgun (WGS) entry which is preliminary data.</text>
</comment>
<feature type="domain" description="Prepilin type IV endopeptidase peptidase" evidence="3">
    <location>
        <begin position="59"/>
        <end position="159"/>
    </location>
</feature>
<feature type="transmembrane region" description="Helical" evidence="2">
    <location>
        <begin position="42"/>
        <end position="65"/>
    </location>
</feature>
<proteinExistence type="inferred from homology"/>
<dbReference type="GO" id="GO:0008168">
    <property type="term" value="F:methyltransferase activity"/>
    <property type="evidence" value="ECO:0007669"/>
    <property type="project" value="UniProtKB-KW"/>
</dbReference>
<evidence type="ECO:0000313" key="4">
    <source>
        <dbReference type="EMBL" id="NIH79940.1"/>
    </source>
</evidence>
<reference evidence="4 5" key="1">
    <citation type="submission" date="2020-03" db="EMBL/GenBank/DDBJ databases">
        <title>Sequencing the genomes of 1000 actinobacteria strains.</title>
        <authorList>
            <person name="Klenk H.-P."/>
        </authorList>
    </citation>
    <scope>NUCLEOTIDE SEQUENCE [LARGE SCALE GENOMIC DNA]</scope>
    <source>
        <strain evidence="4 5">DSM 45668</strain>
    </source>
</reference>
<dbReference type="PANTHER" id="PTHR30487:SF0">
    <property type="entry name" value="PREPILIN LEADER PEPTIDASE_N-METHYLTRANSFERASE-RELATED"/>
    <property type="match status" value="1"/>
</dbReference>
<keyword evidence="5" id="KW-1185">Reference proteome</keyword>
<keyword evidence="4" id="KW-0808">Transferase</keyword>
<feature type="transmembrane region" description="Helical" evidence="2">
    <location>
        <begin position="128"/>
        <end position="161"/>
    </location>
</feature>
<accession>A0ABX0SX79</accession>
<dbReference type="EC" id="2.1.1.-" evidence="4"/>
<evidence type="ECO:0000256" key="1">
    <source>
        <dbReference type="ARBA" id="ARBA00005801"/>
    </source>
</evidence>
<sequence>MNWGIAAALGAAGTSAGAASARLLRRAEAPVPVIAVTAGTGAVWLVFAAAGVSRWLPFVLAALAVPLTAADLRHRRLPDVLTVPAYPLVVAVAPKPLQALAGAAVFGGAHLVAHVLAPHAMGAGDVKLAGALGGALASVGWLALPGAAVLAAFVTAVLAASRHWRDGVPHGPGLLAAATTLVLLRPG</sequence>
<evidence type="ECO:0000313" key="5">
    <source>
        <dbReference type="Proteomes" id="UP000754495"/>
    </source>
</evidence>
<dbReference type="InterPro" id="IPR050882">
    <property type="entry name" value="Prepilin_peptidase/N-MTase"/>
</dbReference>
<keyword evidence="2" id="KW-0812">Transmembrane</keyword>
<dbReference type="InterPro" id="IPR000045">
    <property type="entry name" value="Prepilin_IV_endopep_pep"/>
</dbReference>
<keyword evidence="2" id="KW-1133">Transmembrane helix</keyword>
<dbReference type="EC" id="3.4.23.43" evidence="4"/>
<feature type="transmembrane region" description="Helical" evidence="2">
    <location>
        <begin position="99"/>
        <end position="116"/>
    </location>
</feature>
<comment type="similarity">
    <text evidence="1">Belongs to the peptidase A24 family.</text>
</comment>
<dbReference type="RefSeq" id="WP_390622613.1">
    <property type="nucleotide sequence ID" value="NZ_JAANOU010000001.1"/>
</dbReference>
<name>A0ABX0SX79_9PSEU</name>
<keyword evidence="4" id="KW-0378">Hydrolase</keyword>
<keyword evidence="2" id="KW-0472">Membrane</keyword>
<dbReference type="Pfam" id="PF01478">
    <property type="entry name" value="Peptidase_A24"/>
    <property type="match status" value="1"/>
</dbReference>
<organism evidence="4 5">
    <name type="scientific">Amycolatopsis viridis</name>
    <dbReference type="NCBI Taxonomy" id="185678"/>
    <lineage>
        <taxon>Bacteria</taxon>
        <taxon>Bacillati</taxon>
        <taxon>Actinomycetota</taxon>
        <taxon>Actinomycetes</taxon>
        <taxon>Pseudonocardiales</taxon>
        <taxon>Pseudonocardiaceae</taxon>
        <taxon>Amycolatopsis</taxon>
    </lineage>
</organism>
<keyword evidence="4" id="KW-0489">Methyltransferase</keyword>
<evidence type="ECO:0000259" key="3">
    <source>
        <dbReference type="Pfam" id="PF01478"/>
    </source>
</evidence>
<evidence type="ECO:0000256" key="2">
    <source>
        <dbReference type="SAM" id="Phobius"/>
    </source>
</evidence>
<dbReference type="PANTHER" id="PTHR30487">
    <property type="entry name" value="TYPE 4 PREPILIN-LIKE PROTEINS LEADER PEPTIDE-PROCESSING ENZYME"/>
    <property type="match status" value="1"/>
</dbReference>